<organism evidence="2 3">
    <name type="scientific">Musa acuminata subsp. malaccensis</name>
    <name type="common">Wild banana</name>
    <name type="synonym">Musa malaccensis</name>
    <dbReference type="NCBI Taxonomy" id="214687"/>
    <lineage>
        <taxon>Eukaryota</taxon>
        <taxon>Viridiplantae</taxon>
        <taxon>Streptophyta</taxon>
        <taxon>Embryophyta</taxon>
        <taxon>Tracheophyta</taxon>
        <taxon>Spermatophyta</taxon>
        <taxon>Magnoliopsida</taxon>
        <taxon>Liliopsida</taxon>
        <taxon>Zingiberales</taxon>
        <taxon>Musaceae</taxon>
        <taxon>Musa</taxon>
    </lineage>
</organism>
<accession>A0A804KHT0</accession>
<sequence length="119" mass="13121">MEHGGDPIPYSFHFMEDLKTGRGENNRCTEANRRVNSEIGRPFTFPLPERGRKKKRVAILRKNVEMALISEIADEAPDEEEGSTAMVEPKEEPRGESSQGPPVEEPSKMGPSLGGADAL</sequence>
<feature type="compositionally biased region" description="Acidic residues" evidence="1">
    <location>
        <begin position="72"/>
        <end position="82"/>
    </location>
</feature>
<reference evidence="2" key="1">
    <citation type="submission" date="2021-05" db="UniProtKB">
        <authorList>
            <consortium name="EnsemblPlants"/>
        </authorList>
    </citation>
    <scope>IDENTIFICATION</scope>
    <source>
        <strain evidence="2">subsp. malaccensis</strain>
    </source>
</reference>
<name>A0A804KHT0_MUSAM</name>
<evidence type="ECO:0000313" key="2">
    <source>
        <dbReference type="EnsemblPlants" id="Ma09_p09660.1"/>
    </source>
</evidence>
<keyword evidence="3" id="KW-1185">Reference proteome</keyword>
<proteinExistence type="predicted"/>
<evidence type="ECO:0000313" key="3">
    <source>
        <dbReference type="Proteomes" id="UP000012960"/>
    </source>
</evidence>
<feature type="region of interest" description="Disordered" evidence="1">
    <location>
        <begin position="71"/>
        <end position="119"/>
    </location>
</feature>
<dbReference type="EnsemblPlants" id="Ma09_t09660.1">
    <property type="protein sequence ID" value="Ma09_p09660.1"/>
    <property type="gene ID" value="Ma09_g09660"/>
</dbReference>
<dbReference type="Proteomes" id="UP000012960">
    <property type="component" value="Unplaced"/>
</dbReference>
<dbReference type="InParanoid" id="A0A804KHT0"/>
<dbReference type="AlphaFoldDB" id="A0A804KHT0"/>
<protein>
    <submittedName>
        <fullName evidence="2">Uncharacterized protein</fullName>
    </submittedName>
</protein>
<dbReference type="Gramene" id="Ma09_t09660.1">
    <property type="protein sequence ID" value="Ma09_p09660.1"/>
    <property type="gene ID" value="Ma09_g09660"/>
</dbReference>
<evidence type="ECO:0000256" key="1">
    <source>
        <dbReference type="SAM" id="MobiDB-lite"/>
    </source>
</evidence>